<proteinExistence type="predicted"/>
<dbReference type="CDD" id="cd03031">
    <property type="entry name" value="GRX_GRX_like"/>
    <property type="match status" value="1"/>
</dbReference>
<dbReference type="EnsemblPlants" id="TraesCS7D02G186600.1">
    <property type="protein sequence ID" value="TraesCS7D02G186600.1.cds1"/>
    <property type="gene ID" value="TraesCS7D02G186600"/>
</dbReference>
<dbReference type="PANTHER" id="PTHR45669:SF29">
    <property type="entry name" value="OS06G0226100 PROTEIN"/>
    <property type="match status" value="1"/>
</dbReference>
<dbReference type="Pfam" id="PF00462">
    <property type="entry name" value="Glutaredoxin"/>
    <property type="match status" value="1"/>
</dbReference>
<dbReference type="OrthoDB" id="423313at2759"/>
<dbReference type="Gramene" id="TraesRN7D0100432000.1">
    <property type="protein sequence ID" value="TraesRN7D0100432000.1"/>
    <property type="gene ID" value="TraesRN7D0100432000"/>
</dbReference>
<feature type="compositionally biased region" description="Low complexity" evidence="1">
    <location>
        <begin position="103"/>
        <end position="114"/>
    </location>
</feature>
<dbReference type="Gramene" id="TraesCS7D03G0418700.1">
    <property type="protein sequence ID" value="TraesCS7D03G0418700.1.CDS1"/>
    <property type="gene ID" value="TraesCS7D03G0418700"/>
</dbReference>
<dbReference type="InterPro" id="IPR036249">
    <property type="entry name" value="Thioredoxin-like_sf"/>
</dbReference>
<gene>
    <name evidence="3" type="primary">LOC123169122</name>
</gene>
<dbReference type="InterPro" id="IPR002109">
    <property type="entry name" value="Glutaredoxin"/>
</dbReference>
<reference evidence="3" key="1">
    <citation type="submission" date="2018-08" db="EMBL/GenBank/DDBJ databases">
        <authorList>
            <person name="Rossello M."/>
        </authorList>
    </citation>
    <scope>NUCLEOTIDE SEQUENCE [LARGE SCALE GENOMIC DNA]</scope>
    <source>
        <strain evidence="3">cv. Chinese Spring</strain>
    </source>
</reference>
<dbReference type="Gramene" id="TraesJUL7D03G04379430.2">
    <property type="protein sequence ID" value="TraesJUL7D03G04379430.2.CDS1"/>
    <property type="gene ID" value="TraesJUL7D03G04379430"/>
</dbReference>
<evidence type="ECO:0000313" key="3">
    <source>
        <dbReference type="EnsemblPlants" id="TraesCS7D02G186600.1.cds1"/>
    </source>
</evidence>
<dbReference type="Gramene" id="TraesCAD_scaffold_099246_01G000400.1">
    <property type="protein sequence ID" value="TraesCAD_scaffold_099246_01G000400.1"/>
    <property type="gene ID" value="TraesCAD_scaffold_099246_01G000400"/>
</dbReference>
<dbReference type="AlphaFoldDB" id="A0A3B6TBX9"/>
<feature type="region of interest" description="Disordered" evidence="1">
    <location>
        <begin position="90"/>
        <end position="114"/>
    </location>
</feature>
<dbReference type="Gramene" id="TraesROB_scaffold_025121_01G000100.1">
    <property type="protein sequence ID" value="TraesROB_scaffold_025121_01G000100.1"/>
    <property type="gene ID" value="TraesROB_scaffold_025121_01G000100"/>
</dbReference>
<dbReference type="OMA" id="GQEKRCR"/>
<dbReference type="Gene3D" id="3.40.30.10">
    <property type="entry name" value="Glutaredoxin"/>
    <property type="match status" value="1"/>
</dbReference>
<dbReference type="Proteomes" id="UP000019116">
    <property type="component" value="Chromosome 7D"/>
</dbReference>
<reference evidence="3" key="2">
    <citation type="submission" date="2018-10" db="UniProtKB">
        <authorList>
            <consortium name="EnsemblPlants"/>
        </authorList>
    </citation>
    <scope>IDENTIFICATION</scope>
</reference>
<evidence type="ECO:0000256" key="1">
    <source>
        <dbReference type="SAM" id="MobiDB-lite"/>
    </source>
</evidence>
<keyword evidence="4" id="KW-1185">Reference proteome</keyword>
<feature type="domain" description="Glutaredoxin" evidence="2">
    <location>
        <begin position="343"/>
        <end position="410"/>
    </location>
</feature>
<organism evidence="3">
    <name type="scientific">Triticum aestivum</name>
    <name type="common">Wheat</name>
    <dbReference type="NCBI Taxonomy" id="4565"/>
    <lineage>
        <taxon>Eukaryota</taxon>
        <taxon>Viridiplantae</taxon>
        <taxon>Streptophyta</taxon>
        <taxon>Embryophyta</taxon>
        <taxon>Tracheophyta</taxon>
        <taxon>Spermatophyta</taxon>
        <taxon>Magnoliopsida</taxon>
        <taxon>Liliopsida</taxon>
        <taxon>Poales</taxon>
        <taxon>Poaceae</taxon>
        <taxon>BOP clade</taxon>
        <taxon>Pooideae</taxon>
        <taxon>Triticodae</taxon>
        <taxon>Triticeae</taxon>
        <taxon>Triticinae</taxon>
        <taxon>Triticum</taxon>
    </lineage>
</organism>
<accession>A0A3B6TBX9</accession>
<dbReference type="GeneID" id="123169122"/>
<evidence type="ECO:0000259" key="2">
    <source>
        <dbReference type="Pfam" id="PF00462"/>
    </source>
</evidence>
<dbReference type="Gramene" id="TraesWEE_scaffold_043300_01G000600.1">
    <property type="protein sequence ID" value="TraesWEE_scaffold_043300_01G000600.1"/>
    <property type="gene ID" value="TraesWEE_scaffold_043300_01G000600"/>
</dbReference>
<dbReference type="KEGG" id="taes:123169122"/>
<dbReference type="Gramene" id="TraesCLE_scaffold_197978_01G000100.1">
    <property type="protein sequence ID" value="TraesCLE_scaffold_197978_01G000100.1"/>
    <property type="gene ID" value="TraesCLE_scaffold_197978_01G000100"/>
</dbReference>
<dbReference type="STRING" id="4565.A0A3B6TBX9"/>
<dbReference type="PANTHER" id="PTHR45669">
    <property type="entry name" value="GLUTAREDOXIN DOMAIN-CONTAINING CYSTEINE-RICH PROTEIN CG12206-RELATED"/>
    <property type="match status" value="1"/>
</dbReference>
<dbReference type="RefSeq" id="XP_044442902.1">
    <property type="nucleotide sequence ID" value="XM_044586967.1"/>
</dbReference>
<dbReference type="SMR" id="A0A3B6TBX9"/>
<protein>
    <recommendedName>
        <fullName evidence="2">Glutaredoxin domain-containing protein</fullName>
    </recommendedName>
</protein>
<sequence>MGCKGSKHALHGGGGGGGALEPRKCASGLVARHSVALRSSTLGTLSLDRATAAAAVSFAGGEGAGTAARSGKEGAAGRCRSFAGWFPASPKVEPGQPVKRQRLAPPRTPTKTPARAPEEINVWELMDGLDDDDADEEEYGDCLDGQVPSACGSPEFDPDVLSAFREALAELSPPPTDADVVSDGGAVVKEEIEVFADVASDGGAVVNKEEIQVFTDVASDGGTVVNKEEIQVFTDVASDGGEIVKKEEIQELADVASDGGAVVKKEEIQVLADVASDGGAVVKKEEIQVFADDASDGGAIVKKEEIQVFAGVVRARLDVLQGRIDSRSQKNPPPPPESARRVVVYLTSLRGIRQTYEDCWAASTILSSYGVHVDERDLSMHAGYKEELRDALGAGALAGVLPQVFVDGWHLGGAEEVRRMHESGELAEALEACEAAPGAAAGGKEGPGGFAAEPCGGCGGARFVPCDVCSGSCKVFVEDEDGPGAFRRCPDCNENGLLRCPIC</sequence>
<dbReference type="Pfam" id="PF23733">
    <property type="entry name" value="GRXCR1-2_C"/>
    <property type="match status" value="1"/>
</dbReference>
<dbReference type="PROSITE" id="PS51354">
    <property type="entry name" value="GLUTAREDOXIN_2"/>
    <property type="match status" value="1"/>
</dbReference>
<name>A0A3B6TBX9_WHEAT</name>
<dbReference type="Gramene" id="TraesCS7D02G186600.1">
    <property type="protein sequence ID" value="TraesCS7D02G186600.1.cds1"/>
    <property type="gene ID" value="TraesCS7D02G186600"/>
</dbReference>
<dbReference type="SUPFAM" id="SSF52833">
    <property type="entry name" value="Thioredoxin-like"/>
    <property type="match status" value="1"/>
</dbReference>
<evidence type="ECO:0000313" key="4">
    <source>
        <dbReference type="Proteomes" id="UP000019116"/>
    </source>
</evidence>